<name>A0A9D5A9Y7_PEA</name>
<evidence type="ECO:0000313" key="3">
    <source>
        <dbReference type="Proteomes" id="UP001058974"/>
    </source>
</evidence>
<dbReference type="Gramene" id="Psat06G0513000-T1">
    <property type="protein sequence ID" value="KAI5400073.1"/>
    <property type="gene ID" value="KIW84_065130"/>
</dbReference>
<gene>
    <name evidence="2" type="ORF">KIW84_065130</name>
</gene>
<dbReference type="Proteomes" id="UP001058974">
    <property type="component" value="Chromosome 6"/>
</dbReference>
<proteinExistence type="predicted"/>
<dbReference type="AlphaFoldDB" id="A0A9D5A9Y7"/>
<organism evidence="2 3">
    <name type="scientific">Pisum sativum</name>
    <name type="common">Garden pea</name>
    <name type="synonym">Lathyrus oleraceus</name>
    <dbReference type="NCBI Taxonomy" id="3888"/>
    <lineage>
        <taxon>Eukaryota</taxon>
        <taxon>Viridiplantae</taxon>
        <taxon>Streptophyta</taxon>
        <taxon>Embryophyta</taxon>
        <taxon>Tracheophyta</taxon>
        <taxon>Spermatophyta</taxon>
        <taxon>Magnoliopsida</taxon>
        <taxon>eudicotyledons</taxon>
        <taxon>Gunneridae</taxon>
        <taxon>Pentapetalae</taxon>
        <taxon>rosids</taxon>
        <taxon>fabids</taxon>
        <taxon>Fabales</taxon>
        <taxon>Fabaceae</taxon>
        <taxon>Papilionoideae</taxon>
        <taxon>50 kb inversion clade</taxon>
        <taxon>NPAAA clade</taxon>
        <taxon>Hologalegina</taxon>
        <taxon>IRL clade</taxon>
        <taxon>Fabeae</taxon>
        <taxon>Lathyrus</taxon>
    </lineage>
</organism>
<keyword evidence="1" id="KW-0472">Membrane</keyword>
<keyword evidence="1" id="KW-1133">Transmembrane helix</keyword>
<evidence type="ECO:0000256" key="1">
    <source>
        <dbReference type="SAM" id="Phobius"/>
    </source>
</evidence>
<feature type="non-terminal residue" evidence="2">
    <location>
        <position position="1"/>
    </location>
</feature>
<keyword evidence="1" id="KW-0812">Transmembrane</keyword>
<sequence length="180" mass="21670">SLFTSSHISFKSNGMSLLSLNNLLTIYIYIFWFGIAIFSSLTMKDRGGENGEFQYKYDELLKVMKDFKTIRIDQEDELLKLMNDFKTLRIDTKEKDVRVVVEEQFKKFNDIKLKVTKMHEVYEDLKLLFNSLSHNHELYKRVFDIINYIESNGMYQEIFDGINELEFMFQQFFYHLEKKN</sequence>
<comment type="caution">
    <text evidence="2">The sequence shown here is derived from an EMBL/GenBank/DDBJ whole genome shotgun (WGS) entry which is preliminary data.</text>
</comment>
<feature type="transmembrane region" description="Helical" evidence="1">
    <location>
        <begin position="20"/>
        <end position="41"/>
    </location>
</feature>
<accession>A0A9D5A9Y7</accession>
<protein>
    <submittedName>
        <fullName evidence="2">Uncharacterized protein</fullName>
    </submittedName>
</protein>
<reference evidence="2 3" key="1">
    <citation type="journal article" date="2022" name="Nat. Genet.">
        <title>Improved pea reference genome and pan-genome highlight genomic features and evolutionary characteristics.</title>
        <authorList>
            <person name="Yang T."/>
            <person name="Liu R."/>
            <person name="Luo Y."/>
            <person name="Hu S."/>
            <person name="Wang D."/>
            <person name="Wang C."/>
            <person name="Pandey M.K."/>
            <person name="Ge S."/>
            <person name="Xu Q."/>
            <person name="Li N."/>
            <person name="Li G."/>
            <person name="Huang Y."/>
            <person name="Saxena R.K."/>
            <person name="Ji Y."/>
            <person name="Li M."/>
            <person name="Yan X."/>
            <person name="He Y."/>
            <person name="Liu Y."/>
            <person name="Wang X."/>
            <person name="Xiang C."/>
            <person name="Varshney R.K."/>
            <person name="Ding H."/>
            <person name="Gao S."/>
            <person name="Zong X."/>
        </authorList>
    </citation>
    <scope>NUCLEOTIDE SEQUENCE [LARGE SCALE GENOMIC DNA]</scope>
    <source>
        <strain evidence="2 3">cv. Zhongwan 6</strain>
    </source>
</reference>
<evidence type="ECO:0000313" key="2">
    <source>
        <dbReference type="EMBL" id="KAI5400073.1"/>
    </source>
</evidence>
<dbReference type="EMBL" id="JAMSHJ010000006">
    <property type="protein sequence ID" value="KAI5400073.1"/>
    <property type="molecule type" value="Genomic_DNA"/>
</dbReference>
<keyword evidence="3" id="KW-1185">Reference proteome</keyword>